<dbReference type="InterPro" id="IPR036291">
    <property type="entry name" value="NAD(P)-bd_dom_sf"/>
</dbReference>
<evidence type="ECO:0000259" key="2">
    <source>
        <dbReference type="Pfam" id="PF01408"/>
    </source>
</evidence>
<feature type="non-terminal residue" evidence="3">
    <location>
        <position position="155"/>
    </location>
</feature>
<dbReference type="SUPFAM" id="SSF51735">
    <property type="entry name" value="NAD(P)-binding Rossmann-fold domains"/>
    <property type="match status" value="1"/>
</dbReference>
<evidence type="ECO:0000313" key="3">
    <source>
        <dbReference type="EMBL" id="GAG08691.1"/>
    </source>
</evidence>
<accession>X0W7Q8</accession>
<dbReference type="InterPro" id="IPR050463">
    <property type="entry name" value="Gfo/Idh/MocA_oxidrdct_glycsds"/>
</dbReference>
<proteinExistence type="predicted"/>
<dbReference type="Gene3D" id="3.40.50.720">
    <property type="entry name" value="NAD(P)-binding Rossmann-like Domain"/>
    <property type="match status" value="1"/>
</dbReference>
<reference evidence="3" key="1">
    <citation type="journal article" date="2014" name="Front. Microbiol.">
        <title>High frequency of phylogenetically diverse reductive dehalogenase-homologous genes in deep subseafloor sedimentary metagenomes.</title>
        <authorList>
            <person name="Kawai M."/>
            <person name="Futagami T."/>
            <person name="Toyoda A."/>
            <person name="Takaki Y."/>
            <person name="Nishi S."/>
            <person name="Hori S."/>
            <person name="Arai W."/>
            <person name="Tsubouchi T."/>
            <person name="Morono Y."/>
            <person name="Uchiyama I."/>
            <person name="Ito T."/>
            <person name="Fujiyama A."/>
            <person name="Inagaki F."/>
            <person name="Takami H."/>
        </authorList>
    </citation>
    <scope>NUCLEOTIDE SEQUENCE</scope>
    <source>
        <strain evidence="3">Expedition CK06-06</strain>
    </source>
</reference>
<keyword evidence="1" id="KW-0560">Oxidoreductase</keyword>
<dbReference type="PANTHER" id="PTHR43818:SF11">
    <property type="entry name" value="BCDNA.GH03377"/>
    <property type="match status" value="1"/>
</dbReference>
<dbReference type="PANTHER" id="PTHR43818">
    <property type="entry name" value="BCDNA.GH03377"/>
    <property type="match status" value="1"/>
</dbReference>
<feature type="domain" description="Gfo/Idh/MocA-like oxidoreductase N-terminal" evidence="2">
    <location>
        <begin position="7"/>
        <end position="121"/>
    </location>
</feature>
<dbReference type="GO" id="GO:0016491">
    <property type="term" value="F:oxidoreductase activity"/>
    <property type="evidence" value="ECO:0007669"/>
    <property type="project" value="UniProtKB-KW"/>
</dbReference>
<name>X0W7Q8_9ZZZZ</name>
<dbReference type="Pfam" id="PF01408">
    <property type="entry name" value="GFO_IDH_MocA"/>
    <property type="match status" value="1"/>
</dbReference>
<organism evidence="3">
    <name type="scientific">marine sediment metagenome</name>
    <dbReference type="NCBI Taxonomy" id="412755"/>
    <lineage>
        <taxon>unclassified sequences</taxon>
        <taxon>metagenomes</taxon>
        <taxon>ecological metagenomes</taxon>
    </lineage>
</organism>
<sequence length="155" mass="16425">MTESLGALVVGTGFGVLTHLRAMRNAGIEVKGLVGRSPERTAERAEKVGVPNAFTSLDEALSLPDVDVVSVATPPHTHMEIVLAAIAAGKHVVCEKPFARNLGDARRMLEAAEEAGIVHMLGTEFRWSTGQAHATRAIHEGVIGDPKLATFILNV</sequence>
<dbReference type="GO" id="GO:0000166">
    <property type="term" value="F:nucleotide binding"/>
    <property type="evidence" value="ECO:0007669"/>
    <property type="project" value="InterPro"/>
</dbReference>
<evidence type="ECO:0000256" key="1">
    <source>
        <dbReference type="ARBA" id="ARBA00023002"/>
    </source>
</evidence>
<dbReference type="AlphaFoldDB" id="X0W7Q8"/>
<protein>
    <recommendedName>
        <fullName evidence="2">Gfo/Idh/MocA-like oxidoreductase N-terminal domain-containing protein</fullName>
    </recommendedName>
</protein>
<gene>
    <name evidence="3" type="ORF">S01H1_36954</name>
</gene>
<dbReference type="EMBL" id="BARS01023192">
    <property type="protein sequence ID" value="GAG08691.1"/>
    <property type="molecule type" value="Genomic_DNA"/>
</dbReference>
<comment type="caution">
    <text evidence="3">The sequence shown here is derived from an EMBL/GenBank/DDBJ whole genome shotgun (WGS) entry which is preliminary data.</text>
</comment>
<dbReference type="InterPro" id="IPR000683">
    <property type="entry name" value="Gfo/Idh/MocA-like_OxRdtase_N"/>
</dbReference>